<dbReference type="EMBL" id="OX597823">
    <property type="protein sequence ID" value="CAI9729567.1"/>
    <property type="molecule type" value="Genomic_DNA"/>
</dbReference>
<accession>A0AA36B9K4</accession>
<organism evidence="1 2">
    <name type="scientific">Octopus vulgaris</name>
    <name type="common">Common octopus</name>
    <dbReference type="NCBI Taxonomy" id="6645"/>
    <lineage>
        <taxon>Eukaryota</taxon>
        <taxon>Metazoa</taxon>
        <taxon>Spiralia</taxon>
        <taxon>Lophotrochozoa</taxon>
        <taxon>Mollusca</taxon>
        <taxon>Cephalopoda</taxon>
        <taxon>Coleoidea</taxon>
        <taxon>Octopodiformes</taxon>
        <taxon>Octopoda</taxon>
        <taxon>Incirrata</taxon>
        <taxon>Octopodidae</taxon>
        <taxon>Octopus</taxon>
    </lineage>
</organism>
<reference evidence="1" key="1">
    <citation type="submission" date="2023-08" db="EMBL/GenBank/DDBJ databases">
        <authorList>
            <person name="Alioto T."/>
            <person name="Alioto T."/>
            <person name="Gomez Garrido J."/>
        </authorList>
    </citation>
    <scope>NUCLEOTIDE SEQUENCE</scope>
</reference>
<dbReference type="AlphaFoldDB" id="A0AA36B9K4"/>
<evidence type="ECO:0000313" key="2">
    <source>
        <dbReference type="Proteomes" id="UP001162480"/>
    </source>
</evidence>
<proteinExistence type="predicted"/>
<protein>
    <submittedName>
        <fullName evidence="1">Uncharacterized protein</fullName>
    </submittedName>
</protein>
<name>A0AA36B9K4_OCTVU</name>
<keyword evidence="2" id="KW-1185">Reference proteome</keyword>
<evidence type="ECO:0000313" key="1">
    <source>
        <dbReference type="EMBL" id="CAI9729567.1"/>
    </source>
</evidence>
<dbReference type="Proteomes" id="UP001162480">
    <property type="component" value="Chromosome 10"/>
</dbReference>
<gene>
    <name evidence="1" type="ORF">OCTVUL_1B027556</name>
</gene>
<sequence length="117" mass="13038">MSSSVTNNQEATNNTRSDDAVAYQLQEMARFSLSVETNTSASFTNRPIDFIVPVSIQLVVVTSEHVASTRVRDSDIDSGINDLVSEASPVNEPIHMYTRPHKRQKSFIEVYSAFKLT</sequence>